<dbReference type="OrthoDB" id="958254at2759"/>
<sequence length="413" mass="46768">MTSTTVPELITVSLFVFSTLLHNTNGENRVIYENPNNLRVLQGKNPIQMSVYYETLCPDSLHFLQNQLLPLLATTQPQPVPTSGGSAGQDHQPDFNPSSEVDIDSLLDIRLIPYGKAVTLENAESTKPYTFLCQHGPLECEGNKLHSCALDAAEKQPKTVKDDTVTNFQMVNFLICTMKYLLNPSLTPHRITLKSNNLTSFSEAALDTCFSEMSNSTTLKTEIESCIRDDQGQGSRLLKRNGDLTNELDPVLYFVPWLTFNGIWTKENLERGQKDINQVLCSLLTPRTLKFYKVLGCQKYIGEKAVLPKLRKVLDRGMTFSNDLRQPYFDLSRRDGRGIVESRKIQRMIMKMRRPTMSPQKNFVGERTRGRRAFLHGNNDMGLSQGGGPAWRLRTNMHGNSQRWRKPLTVVGH</sequence>
<evidence type="ECO:0000256" key="6">
    <source>
        <dbReference type="SAM" id="MobiDB-lite"/>
    </source>
</evidence>
<reference evidence="8 9" key="1">
    <citation type="submission" date="2015-12" db="EMBL/GenBank/DDBJ databases">
        <title>The genome of Folsomia candida.</title>
        <authorList>
            <person name="Faddeeva A."/>
            <person name="Derks M.F."/>
            <person name="Anvar Y."/>
            <person name="Smit S."/>
            <person name="Van Straalen N."/>
            <person name="Roelofs D."/>
        </authorList>
    </citation>
    <scope>NUCLEOTIDE SEQUENCE [LARGE SCALE GENOMIC DNA]</scope>
    <source>
        <strain evidence="8 9">VU population</strain>
        <tissue evidence="8">Whole body</tissue>
    </source>
</reference>
<keyword evidence="9" id="KW-1185">Reference proteome</keyword>
<accession>A0A226DZK6</accession>
<gene>
    <name evidence="8" type="ORF">Fcan01_14897</name>
</gene>
<dbReference type="InterPro" id="IPR004911">
    <property type="entry name" value="Interferon-induced_GILT"/>
</dbReference>
<comment type="caution">
    <text evidence="8">The sequence shown here is derived from an EMBL/GenBank/DDBJ whole genome shotgun (WGS) entry which is preliminary data.</text>
</comment>
<keyword evidence="4 7" id="KW-0732">Signal</keyword>
<evidence type="ECO:0000256" key="3">
    <source>
        <dbReference type="ARBA" id="ARBA00022525"/>
    </source>
</evidence>
<proteinExistence type="inferred from homology"/>
<evidence type="ECO:0000256" key="5">
    <source>
        <dbReference type="ARBA" id="ARBA00023180"/>
    </source>
</evidence>
<evidence type="ECO:0000256" key="2">
    <source>
        <dbReference type="ARBA" id="ARBA00005679"/>
    </source>
</evidence>
<feature type="chain" id="PRO_5012036492" evidence="7">
    <location>
        <begin position="27"/>
        <end position="413"/>
    </location>
</feature>
<dbReference type="PANTHER" id="PTHR13234:SF8">
    <property type="entry name" value="GAMMA-INTERFERON-INDUCIBLE LYSOSOMAL THIOL REDUCTASE"/>
    <property type="match status" value="1"/>
</dbReference>
<dbReference type="GO" id="GO:0016671">
    <property type="term" value="F:oxidoreductase activity, acting on a sulfur group of donors, disulfide as acceptor"/>
    <property type="evidence" value="ECO:0007669"/>
    <property type="project" value="InterPro"/>
</dbReference>
<evidence type="ECO:0000313" key="9">
    <source>
        <dbReference type="Proteomes" id="UP000198287"/>
    </source>
</evidence>
<dbReference type="EMBL" id="LNIX01000009">
    <property type="protein sequence ID" value="OXA50131.1"/>
    <property type="molecule type" value="Genomic_DNA"/>
</dbReference>
<evidence type="ECO:0000256" key="1">
    <source>
        <dbReference type="ARBA" id="ARBA00004613"/>
    </source>
</evidence>
<dbReference type="Proteomes" id="UP000198287">
    <property type="component" value="Unassembled WGS sequence"/>
</dbReference>
<evidence type="ECO:0000256" key="4">
    <source>
        <dbReference type="ARBA" id="ARBA00022729"/>
    </source>
</evidence>
<comment type="subcellular location">
    <subcellularLocation>
        <location evidence="1">Secreted</location>
    </subcellularLocation>
</comment>
<feature type="region of interest" description="Disordered" evidence="6">
    <location>
        <begin position="75"/>
        <end position="97"/>
    </location>
</feature>
<keyword evidence="5" id="KW-0325">Glycoprotein</keyword>
<evidence type="ECO:0000313" key="8">
    <source>
        <dbReference type="EMBL" id="OXA50131.1"/>
    </source>
</evidence>
<dbReference type="GO" id="GO:0005576">
    <property type="term" value="C:extracellular region"/>
    <property type="evidence" value="ECO:0007669"/>
    <property type="project" value="UniProtKB-SubCell"/>
</dbReference>
<dbReference type="AlphaFoldDB" id="A0A226DZK6"/>
<name>A0A226DZK6_FOLCA</name>
<feature type="signal peptide" evidence="7">
    <location>
        <begin position="1"/>
        <end position="26"/>
    </location>
</feature>
<comment type="similarity">
    <text evidence="2">Belongs to the GILT family.</text>
</comment>
<evidence type="ECO:0000256" key="7">
    <source>
        <dbReference type="SAM" id="SignalP"/>
    </source>
</evidence>
<dbReference type="Pfam" id="PF03227">
    <property type="entry name" value="GILT"/>
    <property type="match status" value="1"/>
</dbReference>
<dbReference type="PANTHER" id="PTHR13234">
    <property type="entry name" value="GAMMA-INTERFERON INDUCIBLE LYSOSOMAL THIOL REDUCTASE GILT"/>
    <property type="match status" value="1"/>
</dbReference>
<protein>
    <submittedName>
        <fullName evidence="8">Gamma-interferon-inducible-lysosomal thiol reductase</fullName>
    </submittedName>
</protein>
<organism evidence="8 9">
    <name type="scientific">Folsomia candida</name>
    <name type="common">Springtail</name>
    <dbReference type="NCBI Taxonomy" id="158441"/>
    <lineage>
        <taxon>Eukaryota</taxon>
        <taxon>Metazoa</taxon>
        <taxon>Ecdysozoa</taxon>
        <taxon>Arthropoda</taxon>
        <taxon>Hexapoda</taxon>
        <taxon>Collembola</taxon>
        <taxon>Entomobryomorpha</taxon>
        <taxon>Isotomoidea</taxon>
        <taxon>Isotomidae</taxon>
        <taxon>Proisotominae</taxon>
        <taxon>Folsomia</taxon>
    </lineage>
</organism>
<keyword evidence="3" id="KW-0964">Secreted</keyword>